<evidence type="ECO:0000259" key="2">
    <source>
        <dbReference type="PROSITE" id="PS51762"/>
    </source>
</evidence>
<feature type="region of interest" description="Disordered" evidence="1">
    <location>
        <begin position="965"/>
        <end position="984"/>
    </location>
</feature>
<feature type="compositionally biased region" description="Low complexity" evidence="1">
    <location>
        <begin position="880"/>
        <end position="900"/>
    </location>
</feature>
<keyword evidence="4" id="KW-1185">Reference proteome</keyword>
<evidence type="ECO:0000313" key="3">
    <source>
        <dbReference type="EMBL" id="UJO14852.1"/>
    </source>
</evidence>
<feature type="compositionally biased region" description="Low complexity" evidence="1">
    <location>
        <begin position="818"/>
        <end position="837"/>
    </location>
</feature>
<dbReference type="InterPro" id="IPR003609">
    <property type="entry name" value="Pan_app"/>
</dbReference>
<dbReference type="PROSITE" id="PS51762">
    <property type="entry name" value="GH16_2"/>
    <property type="match status" value="1"/>
</dbReference>
<feature type="compositionally biased region" description="Low complexity" evidence="1">
    <location>
        <begin position="796"/>
        <end position="806"/>
    </location>
</feature>
<dbReference type="GO" id="GO:0004553">
    <property type="term" value="F:hydrolase activity, hydrolyzing O-glycosyl compounds"/>
    <property type="evidence" value="ECO:0007669"/>
    <property type="project" value="InterPro"/>
</dbReference>
<dbReference type="Pfam" id="PF26113">
    <property type="entry name" value="GH16_XgeA"/>
    <property type="match status" value="1"/>
</dbReference>
<dbReference type="RefSeq" id="XP_047759218.1">
    <property type="nucleotide sequence ID" value="XM_047906981.1"/>
</dbReference>
<dbReference type="Proteomes" id="UP000756132">
    <property type="component" value="Chromosome 3"/>
</dbReference>
<feature type="compositionally biased region" description="Low complexity" evidence="1">
    <location>
        <begin position="926"/>
        <end position="947"/>
    </location>
</feature>
<feature type="region of interest" description="Disordered" evidence="1">
    <location>
        <begin position="796"/>
        <end position="947"/>
    </location>
</feature>
<dbReference type="EMBL" id="CP090165">
    <property type="protein sequence ID" value="UJO14852.1"/>
    <property type="molecule type" value="Genomic_DNA"/>
</dbReference>
<dbReference type="OrthoDB" id="192832at2759"/>
<dbReference type="PANTHER" id="PTHR10963">
    <property type="entry name" value="GLYCOSYL HYDROLASE-RELATED"/>
    <property type="match status" value="1"/>
</dbReference>
<dbReference type="GO" id="GO:0009251">
    <property type="term" value="P:glucan catabolic process"/>
    <property type="evidence" value="ECO:0007669"/>
    <property type="project" value="TreeGrafter"/>
</dbReference>
<feature type="domain" description="GH16" evidence="2">
    <location>
        <begin position="18"/>
        <end position="324"/>
    </location>
</feature>
<dbReference type="KEGG" id="ffu:CLAFUR5_07833"/>
<sequence>MWSSPLVSRTAALASIISHVSSQNVPGASLLQGGGAPGAAPYVLVDAYQPAGMLDKFSFFDKEDPTRGHVQYVNETVATYNGYANVGEQGGFVLKPETNVAFPEGGPGVPSVRMVSDNTYNHALFIIDLNHIPTGCGTWPAYWLLGPDWPATGEIDIIEGIHYDTENSVTMHSSPGCTIAGSDQAGELKYNDCDSSENNNAGCGVTLSDPPIANNFGAPFNLNGGGVYATEWTSEYVKTWFFPRQSIPDSIYSASPDPSQWGTPAANHQGHCDIDNHFQNMSIVLNIDFCGEWAGNVYSQYEQCPQGNNASVHSWTRCVNYVGSNPSALSEAYWDINSLRVYQMPADVVPSSTYSTSLSSVTPMSSSNTIPLGIGATTSTLASVVYSGPVSSSTSSAVVAQPTSGSGGLAFPASPCETQGTRTSYTNSAGIRYDIYCGGDEEWISDPAGRLVVAQSFDSCMTMCDAYTGCAAVIYDGVNDSGICYLKLAGGFVAQGRTVPSWVAVRVDGVVPAPPVVEPPPAVSTTLVISDGVTSTAVLPLSSSLTPVASTLTCVPSGIFTQIPQPPAEPCATDSAVICGGAGADKATVCASNGNTYSVNCNQAFIGKEIDDSMIGDLLKRIPADNFASCQRFCDTTSICVAVNYIATECTLFSEITGITNSVGAVNAAKVPDNEPECPGDNDSTIVDAFGYGYHIDCGAAVLGNDIGSPAFAAGISECLPLCDQIVGCLGVQYSSTQRICNFKSSEDALAKYGDSIIFAGGIIFEETTTTSSSSSSVVTSSVSDPYIPNPPVYTTTTTSALSSSTEDPYVPNPPVFTTTTTSSTATSSTASSTSSAEDSYLPNPPYVDTTSSSIPVTSSTSSETTSTSLSANVPPGEEITTSISTSSSLSSSTTTTSLSAYVPPGQETTSSTISSAITPTPPTSIPTSTPPTSITPPSTSTSITSPLSPLCSYTSGSYICPKVPRTSSPSSSQITSTITTSRSTCPRIGTTTVMTTHTITSCGPNLNPTYGVIGGAVPTGGAVGY</sequence>
<dbReference type="CDD" id="cd02181">
    <property type="entry name" value="GH16_fungal_Lam16A_glucanase"/>
    <property type="match status" value="1"/>
</dbReference>
<dbReference type="InterPro" id="IPR050546">
    <property type="entry name" value="Glycosyl_Hydrlase_16"/>
</dbReference>
<protein>
    <submittedName>
        <fullName evidence="3">Endo-1,3(4)-beta-glucanase</fullName>
    </submittedName>
</protein>
<gene>
    <name evidence="3" type="ORF">CLAFUR5_07833</name>
</gene>
<evidence type="ECO:0000313" key="4">
    <source>
        <dbReference type="Proteomes" id="UP000756132"/>
    </source>
</evidence>
<dbReference type="InterPro" id="IPR000757">
    <property type="entry name" value="Beta-glucanase-like"/>
</dbReference>
<dbReference type="Gene3D" id="2.60.120.200">
    <property type="match status" value="1"/>
</dbReference>
<evidence type="ECO:0000256" key="1">
    <source>
        <dbReference type="SAM" id="MobiDB-lite"/>
    </source>
</evidence>
<reference evidence="3" key="2">
    <citation type="journal article" date="2022" name="Microb. Genom.">
        <title>A chromosome-scale genome assembly of the tomato pathogen Cladosporium fulvum reveals a compartmentalized genome architecture and the presence of a dispensable chromosome.</title>
        <authorList>
            <person name="Zaccaron A.Z."/>
            <person name="Chen L.H."/>
            <person name="Samaras A."/>
            <person name="Stergiopoulos I."/>
        </authorList>
    </citation>
    <scope>NUCLEOTIDE SEQUENCE</scope>
    <source>
        <strain evidence="3">Race5_Kim</strain>
    </source>
</reference>
<name>A0A9Q8P6I0_PASFU</name>
<dbReference type="InterPro" id="IPR013320">
    <property type="entry name" value="ConA-like_dom_sf"/>
</dbReference>
<dbReference type="Pfam" id="PF14295">
    <property type="entry name" value="PAN_4"/>
    <property type="match status" value="2"/>
</dbReference>
<organism evidence="3 4">
    <name type="scientific">Passalora fulva</name>
    <name type="common">Tomato leaf mold</name>
    <name type="synonym">Cladosporium fulvum</name>
    <dbReference type="NCBI Taxonomy" id="5499"/>
    <lineage>
        <taxon>Eukaryota</taxon>
        <taxon>Fungi</taxon>
        <taxon>Dikarya</taxon>
        <taxon>Ascomycota</taxon>
        <taxon>Pezizomycotina</taxon>
        <taxon>Dothideomycetes</taxon>
        <taxon>Dothideomycetidae</taxon>
        <taxon>Mycosphaerellales</taxon>
        <taxon>Mycosphaerellaceae</taxon>
        <taxon>Fulvia</taxon>
    </lineage>
</organism>
<dbReference type="AlphaFoldDB" id="A0A9Q8P6I0"/>
<feature type="compositionally biased region" description="Low complexity" evidence="1">
    <location>
        <begin position="850"/>
        <end position="871"/>
    </location>
</feature>
<accession>A0A9Q8P6I0</accession>
<feature type="compositionally biased region" description="Low complexity" evidence="1">
    <location>
        <begin position="909"/>
        <end position="919"/>
    </location>
</feature>
<reference evidence="3" key="1">
    <citation type="submission" date="2021-12" db="EMBL/GenBank/DDBJ databases">
        <authorList>
            <person name="Zaccaron A."/>
            <person name="Stergiopoulos I."/>
        </authorList>
    </citation>
    <scope>NUCLEOTIDE SEQUENCE</scope>
    <source>
        <strain evidence="3">Race5_Kim</strain>
    </source>
</reference>
<dbReference type="GeneID" id="71987711"/>
<proteinExistence type="predicted"/>
<dbReference type="PANTHER" id="PTHR10963:SF24">
    <property type="entry name" value="GLYCOSIDASE C21B10.07-RELATED"/>
    <property type="match status" value="1"/>
</dbReference>
<dbReference type="SUPFAM" id="SSF49899">
    <property type="entry name" value="Concanavalin A-like lectins/glucanases"/>
    <property type="match status" value="1"/>
</dbReference>